<reference evidence="8" key="1">
    <citation type="submission" date="2015-07" db="EMBL/GenBank/DDBJ databases">
        <title>Draft Genome Sequence of Roseovarius tolerans EL-164, a producer of N-Acylated Alanine Methyl Esters (NAMEs).</title>
        <authorList>
            <person name="Voget S."/>
            <person name="Bruns H."/>
            <person name="Wagner-Doebler I."/>
            <person name="Schulz S."/>
            <person name="Daniel R."/>
        </authorList>
    </citation>
    <scope>NUCLEOTIDE SEQUENCE [LARGE SCALE GENOMIC DNA]</scope>
    <source>
        <strain evidence="8">EL-164</strain>
    </source>
</reference>
<evidence type="ECO:0000259" key="6">
    <source>
        <dbReference type="Pfam" id="PF22429"/>
    </source>
</evidence>
<evidence type="ECO:0000256" key="3">
    <source>
        <dbReference type="ARBA" id="ARBA00022801"/>
    </source>
</evidence>
<name>A0A0L6CSF9_9RHOB</name>
<dbReference type="SUPFAM" id="SSF51338">
    <property type="entry name" value="Composite domain of metallo-dependent hydrolases"/>
    <property type="match status" value="1"/>
</dbReference>
<dbReference type="Pfam" id="PF01979">
    <property type="entry name" value="Amidohydro_1"/>
    <property type="match status" value="1"/>
</dbReference>
<comment type="cofactor">
    <cofactor evidence="1">
        <name>Zn(2+)</name>
        <dbReference type="ChEBI" id="CHEBI:29105"/>
    </cofactor>
</comment>
<keyword evidence="4" id="KW-0862">Zinc</keyword>
<dbReference type="Pfam" id="PF22429">
    <property type="entry name" value="HutF_N"/>
    <property type="match status" value="1"/>
</dbReference>
<dbReference type="InterPro" id="IPR055156">
    <property type="entry name" value="HutF-like_N"/>
</dbReference>
<keyword evidence="3 7" id="KW-0378">Hydrolase</keyword>
<dbReference type="GO" id="GO:0102127">
    <property type="term" value="F:8-oxoguanine deaminase activity"/>
    <property type="evidence" value="ECO:0007669"/>
    <property type="project" value="UniProtKB-EC"/>
</dbReference>
<sequence>MQIITASQALTPQGWARDVQITIGADGRIESLRPMITRADAHLDMVIPAPVNLHSHSFQRAMAGLTEARGPDPADSFWTWRRQMYCFLDRLEPDQIEAIAAMVFMEMLEAGYGAVAEFHYLHHAAQGKGYDDIAELSARIVAAAQQAGIGLTLLPVLYQWGGCDARPLMGGQLRFGNDPERFARLHAGAAQVLADHGHADDLIGTAPHSLRAVDAAGLEAALALCPEGPVHMHLAEQQAELAEVEAHLGARPVEWLLDHHAVDPRWCLIHCTQMTKDETRALAATDAVAGLCPITESSLGDGIFNGVTYLGAEGRIGAGSDSNIHIAYFDELRTLEYSQRLRDHGRAVLATQAHSTGRRLIDETLAGGAQAAGRASGALAPGYLADLVGMSTDNEWLCDRAGDVALDTLIFGGHGAHCITDVWSAGRHVVQHGRHRDRDAICRRFRATMAQLRDET</sequence>
<dbReference type="STRING" id="74031.SAMN04488077_106132"/>
<dbReference type="NCBIfam" id="NF006684">
    <property type="entry name" value="PRK09229.1-5"/>
    <property type="match status" value="1"/>
</dbReference>
<evidence type="ECO:0000313" key="7">
    <source>
        <dbReference type="EMBL" id="KNX40448.1"/>
    </source>
</evidence>
<feature type="domain" description="Formimidoylglutamate deiminase N-terminal" evidence="6">
    <location>
        <begin position="1"/>
        <end position="34"/>
    </location>
</feature>
<keyword evidence="8" id="KW-1185">Reference proteome</keyword>
<dbReference type="AlphaFoldDB" id="A0A0L6CSF9"/>
<dbReference type="InterPro" id="IPR011059">
    <property type="entry name" value="Metal-dep_hydrolase_composite"/>
</dbReference>
<dbReference type="PATRIC" id="fig|74031.6.peg.3063"/>
<dbReference type="InterPro" id="IPR032466">
    <property type="entry name" value="Metal_Hydrolase"/>
</dbReference>
<dbReference type="EMBL" id="LGVV01000052">
    <property type="protein sequence ID" value="KNX40448.1"/>
    <property type="molecule type" value="Genomic_DNA"/>
</dbReference>
<proteinExistence type="predicted"/>
<dbReference type="InterPro" id="IPR010252">
    <property type="entry name" value="HutF"/>
</dbReference>
<dbReference type="GO" id="GO:0019239">
    <property type="term" value="F:deaminase activity"/>
    <property type="evidence" value="ECO:0007669"/>
    <property type="project" value="TreeGrafter"/>
</dbReference>
<evidence type="ECO:0000256" key="4">
    <source>
        <dbReference type="ARBA" id="ARBA00022833"/>
    </source>
</evidence>
<dbReference type="InterPro" id="IPR006680">
    <property type="entry name" value="Amidohydro-rel"/>
</dbReference>
<dbReference type="RefSeq" id="WP_050663855.1">
    <property type="nucleotide sequence ID" value="NZ_CP118494.1"/>
</dbReference>
<gene>
    <name evidence="7" type="ORF">ROTO_30040</name>
</gene>
<evidence type="ECO:0000256" key="2">
    <source>
        <dbReference type="ARBA" id="ARBA00022723"/>
    </source>
</evidence>
<dbReference type="Gene3D" id="2.30.40.10">
    <property type="entry name" value="Urease, subunit C, domain 1"/>
    <property type="match status" value="1"/>
</dbReference>
<accession>A0A0L6CSF9</accession>
<dbReference type="Gene3D" id="3.20.20.140">
    <property type="entry name" value="Metal-dependent hydrolases"/>
    <property type="match status" value="1"/>
</dbReference>
<keyword evidence="2" id="KW-0479">Metal-binding</keyword>
<organism evidence="7 8">
    <name type="scientific">Roseovarius tolerans</name>
    <dbReference type="NCBI Taxonomy" id="74031"/>
    <lineage>
        <taxon>Bacteria</taxon>
        <taxon>Pseudomonadati</taxon>
        <taxon>Pseudomonadota</taxon>
        <taxon>Alphaproteobacteria</taxon>
        <taxon>Rhodobacterales</taxon>
        <taxon>Roseobacteraceae</taxon>
        <taxon>Roseovarius</taxon>
    </lineage>
</organism>
<dbReference type="InterPro" id="IPR051607">
    <property type="entry name" value="Metallo-dep_hydrolases"/>
</dbReference>
<comment type="caution">
    <text evidence="7">The sequence shown here is derived from an EMBL/GenBank/DDBJ whole genome shotgun (WGS) entry which is preliminary data.</text>
</comment>
<dbReference type="OrthoDB" id="9796020at2"/>
<dbReference type="NCBIfam" id="TIGR02022">
    <property type="entry name" value="hutF"/>
    <property type="match status" value="1"/>
</dbReference>
<dbReference type="EC" id="3.5.4.32" evidence="7"/>
<dbReference type="Proteomes" id="UP000037046">
    <property type="component" value="Unassembled WGS sequence"/>
</dbReference>
<dbReference type="PANTHER" id="PTHR11271">
    <property type="entry name" value="GUANINE DEAMINASE"/>
    <property type="match status" value="1"/>
</dbReference>
<dbReference type="GO" id="GO:0005829">
    <property type="term" value="C:cytosol"/>
    <property type="evidence" value="ECO:0007669"/>
    <property type="project" value="TreeGrafter"/>
</dbReference>
<evidence type="ECO:0000256" key="1">
    <source>
        <dbReference type="ARBA" id="ARBA00001947"/>
    </source>
</evidence>
<protein>
    <submittedName>
        <fullName evidence="7">8-oxoguanine deaminase</fullName>
        <ecNumber evidence="7">3.5.4.32</ecNumber>
    </submittedName>
</protein>
<dbReference type="PANTHER" id="PTHR11271:SF48">
    <property type="entry name" value="AMIDOHYDROLASE-RELATED DOMAIN-CONTAINING PROTEIN"/>
    <property type="match status" value="1"/>
</dbReference>
<dbReference type="SUPFAM" id="SSF51556">
    <property type="entry name" value="Metallo-dependent hydrolases"/>
    <property type="match status" value="1"/>
</dbReference>
<feature type="domain" description="Amidohydrolase-related" evidence="5">
    <location>
        <begin position="45"/>
        <end position="427"/>
    </location>
</feature>
<evidence type="ECO:0000313" key="8">
    <source>
        <dbReference type="Proteomes" id="UP000037046"/>
    </source>
</evidence>
<evidence type="ECO:0000259" key="5">
    <source>
        <dbReference type="Pfam" id="PF01979"/>
    </source>
</evidence>
<dbReference type="GO" id="GO:0046872">
    <property type="term" value="F:metal ion binding"/>
    <property type="evidence" value="ECO:0007669"/>
    <property type="project" value="UniProtKB-KW"/>
</dbReference>